<gene>
    <name evidence="6" type="ORF">KPH14_005738</name>
</gene>
<sequence length="430" mass="50375">MHNLFFYANVCHVCKAYGKEIQLKKCGGCKMISYCNKEHQKHHWPQHKDLCKAINKILNNNATSYIFDNLHTSHIESWVQVKMNLMLLVGIEVSRPLRSYEEQMFKFIRSCTVCHNTKSLVDCSNCPNTSFCKEHQNTKTHKNLCSLFKLCFDLDVAFMKSKRIVPKVTVPLNTNKIFLPYNMQTFINSYWRETETLFKLWQYNIAYISEYLTRPLTLLFALEKLQGYENSDMIVHVIGANMMEVDGFEIWEIVLHWLPYLKSLKIVLIGPELSWGTLIQDVCNYCLQKGKNFSIDICGALYAEYECSKQFIKPNVIIGFNTGIHECIDIDSKTDTWAASIRIIAKQNCPLILTSYTFHETQQEQERLKTILRRNIPCKYSFKNPYSSLRPHRDYETEGVYYQNGYVLIYSHLNVIHKEMGKNDSKQYLN</sequence>
<keyword evidence="3" id="KW-0862">Zinc</keyword>
<evidence type="ECO:0000256" key="3">
    <source>
        <dbReference type="ARBA" id="ARBA00022833"/>
    </source>
</evidence>
<dbReference type="PROSITE" id="PS01360">
    <property type="entry name" value="ZF_MYND_1"/>
    <property type="match status" value="1"/>
</dbReference>
<dbReference type="PANTHER" id="PTHR28069">
    <property type="entry name" value="GH20023P"/>
    <property type="match status" value="1"/>
</dbReference>
<proteinExistence type="predicted"/>
<keyword evidence="1" id="KW-0479">Metal-binding</keyword>
<dbReference type="Pfam" id="PF20179">
    <property type="entry name" value="MSS51_C"/>
    <property type="match status" value="1"/>
</dbReference>
<feature type="domain" description="MYND-type" evidence="5">
    <location>
        <begin position="11"/>
        <end position="51"/>
    </location>
</feature>
<dbReference type="GO" id="GO:0008270">
    <property type="term" value="F:zinc ion binding"/>
    <property type="evidence" value="ECO:0007669"/>
    <property type="project" value="UniProtKB-KW"/>
</dbReference>
<dbReference type="Gene3D" id="6.10.140.2220">
    <property type="match status" value="1"/>
</dbReference>
<reference evidence="6" key="2">
    <citation type="journal article" date="2023" name="Commun. Biol.">
        <title>Intrasexual cuticular hydrocarbon dimorphism in a wasp sheds light on hydrocarbon biosynthesis genes in Hymenoptera.</title>
        <authorList>
            <person name="Moris V.C."/>
            <person name="Podsiadlowski L."/>
            <person name="Martin S."/>
            <person name="Oeyen J.P."/>
            <person name="Donath A."/>
            <person name="Petersen M."/>
            <person name="Wilbrandt J."/>
            <person name="Misof B."/>
            <person name="Liedtke D."/>
            <person name="Thamm M."/>
            <person name="Scheiner R."/>
            <person name="Schmitt T."/>
            <person name="Niehuis O."/>
        </authorList>
    </citation>
    <scope>NUCLEOTIDE SEQUENCE</scope>
    <source>
        <strain evidence="6">GBR_01_08_01A</strain>
    </source>
</reference>
<name>A0AAD9VJ00_9HYME</name>
<evidence type="ECO:0000313" key="7">
    <source>
        <dbReference type="Proteomes" id="UP001258017"/>
    </source>
</evidence>
<accession>A0AAD9VJ00</accession>
<dbReference type="Proteomes" id="UP001258017">
    <property type="component" value="Unassembled WGS sequence"/>
</dbReference>
<dbReference type="SUPFAM" id="SSF144232">
    <property type="entry name" value="HIT/MYND zinc finger-like"/>
    <property type="match status" value="1"/>
</dbReference>
<dbReference type="InterPro" id="IPR002893">
    <property type="entry name" value="Znf_MYND"/>
</dbReference>
<keyword evidence="2 4" id="KW-0863">Zinc-finger</keyword>
<evidence type="ECO:0000259" key="5">
    <source>
        <dbReference type="PROSITE" id="PS50865"/>
    </source>
</evidence>
<evidence type="ECO:0000256" key="1">
    <source>
        <dbReference type="ARBA" id="ARBA00022723"/>
    </source>
</evidence>
<comment type="caution">
    <text evidence="6">The sequence shown here is derived from an EMBL/GenBank/DDBJ whole genome shotgun (WGS) entry which is preliminary data.</text>
</comment>
<dbReference type="InterPro" id="IPR046824">
    <property type="entry name" value="Mss51-like_C"/>
</dbReference>
<dbReference type="EMBL" id="JAIFRP010004406">
    <property type="protein sequence ID" value="KAK2576393.1"/>
    <property type="molecule type" value="Genomic_DNA"/>
</dbReference>
<protein>
    <recommendedName>
        <fullName evidence="5">MYND-type domain-containing protein</fullName>
    </recommendedName>
</protein>
<dbReference type="AlphaFoldDB" id="A0AAD9VJ00"/>
<evidence type="ECO:0000313" key="6">
    <source>
        <dbReference type="EMBL" id="KAK2576393.1"/>
    </source>
</evidence>
<evidence type="ECO:0000256" key="4">
    <source>
        <dbReference type="PROSITE-ProRule" id="PRU00134"/>
    </source>
</evidence>
<reference evidence="6" key="1">
    <citation type="submission" date="2021-08" db="EMBL/GenBank/DDBJ databases">
        <authorList>
            <person name="Misof B."/>
            <person name="Oliver O."/>
            <person name="Podsiadlowski L."/>
            <person name="Donath A."/>
            <person name="Peters R."/>
            <person name="Mayer C."/>
            <person name="Rust J."/>
            <person name="Gunkel S."/>
            <person name="Lesny P."/>
            <person name="Martin S."/>
            <person name="Oeyen J.P."/>
            <person name="Petersen M."/>
            <person name="Panagiotis P."/>
            <person name="Wilbrandt J."/>
            <person name="Tanja T."/>
        </authorList>
    </citation>
    <scope>NUCLEOTIDE SEQUENCE</scope>
    <source>
        <strain evidence="6">GBR_01_08_01A</strain>
        <tissue evidence="6">Thorax + abdomen</tissue>
    </source>
</reference>
<organism evidence="6 7">
    <name type="scientific">Odynerus spinipes</name>
    <dbReference type="NCBI Taxonomy" id="1348599"/>
    <lineage>
        <taxon>Eukaryota</taxon>
        <taxon>Metazoa</taxon>
        <taxon>Ecdysozoa</taxon>
        <taxon>Arthropoda</taxon>
        <taxon>Hexapoda</taxon>
        <taxon>Insecta</taxon>
        <taxon>Pterygota</taxon>
        <taxon>Neoptera</taxon>
        <taxon>Endopterygota</taxon>
        <taxon>Hymenoptera</taxon>
        <taxon>Apocrita</taxon>
        <taxon>Aculeata</taxon>
        <taxon>Vespoidea</taxon>
        <taxon>Vespidae</taxon>
        <taxon>Eumeninae</taxon>
        <taxon>Odynerus</taxon>
    </lineage>
</organism>
<dbReference type="PANTHER" id="PTHR28069:SF2">
    <property type="entry name" value="GH20023P"/>
    <property type="match status" value="1"/>
</dbReference>
<dbReference type="Pfam" id="PF01753">
    <property type="entry name" value="zf-MYND"/>
    <property type="match status" value="1"/>
</dbReference>
<keyword evidence="7" id="KW-1185">Reference proteome</keyword>
<dbReference type="PROSITE" id="PS50865">
    <property type="entry name" value="ZF_MYND_2"/>
    <property type="match status" value="1"/>
</dbReference>
<evidence type="ECO:0000256" key="2">
    <source>
        <dbReference type="ARBA" id="ARBA00022771"/>
    </source>
</evidence>